<keyword evidence="6 9" id="KW-0472">Membrane</keyword>
<gene>
    <name evidence="12" type="primary">bamA</name>
    <name evidence="12" type="ORF">RQL39_01925</name>
</gene>
<evidence type="ECO:0000259" key="10">
    <source>
        <dbReference type="Pfam" id="PF01103"/>
    </source>
</evidence>
<protein>
    <recommendedName>
        <fullName evidence="8">Outer membrane protein assembly factor BamA</fullName>
    </recommendedName>
</protein>
<dbReference type="InterPro" id="IPR039910">
    <property type="entry name" value="D15-like"/>
</dbReference>
<evidence type="ECO:0000313" key="12">
    <source>
        <dbReference type="EMBL" id="WWR11434.1"/>
    </source>
</evidence>
<evidence type="ECO:0000256" key="1">
    <source>
        <dbReference type="ARBA" id="ARBA00004370"/>
    </source>
</evidence>
<evidence type="ECO:0000256" key="3">
    <source>
        <dbReference type="ARBA" id="ARBA00022692"/>
    </source>
</evidence>
<keyword evidence="9" id="KW-1133">Transmembrane helix</keyword>
<feature type="domain" description="POTRA" evidence="11">
    <location>
        <begin position="362"/>
        <end position="435"/>
    </location>
</feature>
<evidence type="ECO:0000256" key="2">
    <source>
        <dbReference type="ARBA" id="ARBA00022452"/>
    </source>
</evidence>
<dbReference type="Pfam" id="PF01103">
    <property type="entry name" value="Omp85"/>
    <property type="match status" value="1"/>
</dbReference>
<proteinExistence type="predicted"/>
<keyword evidence="13" id="KW-1185">Reference proteome</keyword>
<dbReference type="EMBL" id="CP135137">
    <property type="protein sequence ID" value="WWR11434.1"/>
    <property type="molecule type" value="Genomic_DNA"/>
</dbReference>
<dbReference type="NCBIfam" id="TIGR03303">
    <property type="entry name" value="OM_YaeT"/>
    <property type="match status" value="1"/>
</dbReference>
<keyword evidence="5" id="KW-0677">Repeat</keyword>
<reference evidence="12" key="1">
    <citation type="submission" date="2023-09" db="EMBL/GenBank/DDBJ databases">
        <title>Genomes of two closely related lineages of the louse Polyplax serrata with different host specificities.</title>
        <authorList>
            <person name="Martinu J."/>
            <person name="Tarabai H."/>
            <person name="Stefka J."/>
            <person name="Hypsa V."/>
        </authorList>
    </citation>
    <scope>NUCLEOTIDE SEQUENCE [LARGE SCALE GENOMIC DNA]</scope>
    <source>
        <strain evidence="12">98ZLc_SE</strain>
    </source>
</reference>
<dbReference type="Pfam" id="PF07244">
    <property type="entry name" value="POTRA"/>
    <property type="match status" value="1"/>
</dbReference>
<accession>A0ABZ2GVE5</accession>
<dbReference type="Gene3D" id="3.10.20.310">
    <property type="entry name" value="membrane protein fhac"/>
    <property type="match status" value="4"/>
</dbReference>
<evidence type="ECO:0000259" key="11">
    <source>
        <dbReference type="Pfam" id="PF07244"/>
    </source>
</evidence>
<keyword evidence="4" id="KW-0732">Signal</keyword>
<evidence type="ECO:0000313" key="13">
    <source>
        <dbReference type="Proteomes" id="UP001368618"/>
    </source>
</evidence>
<evidence type="ECO:0000256" key="4">
    <source>
        <dbReference type="ARBA" id="ARBA00022729"/>
    </source>
</evidence>
<dbReference type="InterPro" id="IPR010827">
    <property type="entry name" value="BamA/TamA_POTRA"/>
</dbReference>
<sequence length="778" mass="91161">MIQFFLNFFKILFKNILFFLIYFFYSNITNISYAFVIDKIRIYGLKHINSNNILHYFSNIIGKNISFVDLNKINNKLNYTGLFQFVSLKKINNILLVRLIEKSVIRSVSIFGSINSIDINLIMNLQKKLGIIKGSIFNSNILLRFKKDFGKILFFNEKYNLYVKYKIQFSKINYVDIKFFISSKPLFLIRKIRFIGNSSFSERKLLFNFNIFKEKIFGFLGKRNRFSIESIKMILLNVLKVIYINNGYIKFKVLSININLLSDKRSVSVKVVLYEGKQYRFSGFSFFEKNNVISFNKMIKIINVKRGNIFSWSVINNNIILIKSEYSKLGYEFSDVGVIFNINDRDKLVFVIFDVSPGRRMYIRKIRFHGNKKTADYVLRNMMVHSDFGKLLSLYNIRESEKRIKSLGYINNVYTKISIVKDSKDQVDIDIYIKESSSKKINCSIGYGLSGLQLNLFVQELNLFGSGNLLSFKFNNVNYSKDYFINYINPFYQSKIEYGVNLYCHRESSNKLDVFSYRSDKFGFDLNFNIFLNKKSDFKFGFGYENLGIKHVRKNMRYIQRFIDMNGKDFNQFRIFSNLLYHSYDREIFPTSGLDCLINLLLSFPIDINSLFYYKIDYKGQWYINLGKGFIFFVSNNIGYGNSFDKHDSLPFFENYYAGGISKFGQVRGYEVNSLGPKDDSGKIVGGNLLIGGSFNLIFPYPFTNEKVRSSVFLDIGEVFSYKTFKYLSGKNYGYLRYSSGLSVEWKSPFGLVMFSLATPLNKYSFDQCKFFQFSMLS</sequence>
<comment type="subcellular location">
    <subcellularLocation>
        <location evidence="1">Membrane</location>
    </subcellularLocation>
</comment>
<feature type="domain" description="Bacterial surface antigen (D15)" evidence="10">
    <location>
        <begin position="462"/>
        <end position="776"/>
    </location>
</feature>
<dbReference type="PANTHER" id="PTHR12815">
    <property type="entry name" value="SORTING AND ASSEMBLY MACHINERY SAMM50 PROTEIN FAMILY MEMBER"/>
    <property type="match status" value="1"/>
</dbReference>
<keyword evidence="7" id="KW-0998">Cell outer membrane</keyword>
<dbReference type="Proteomes" id="UP001368618">
    <property type="component" value="Chromosome"/>
</dbReference>
<keyword evidence="3 9" id="KW-0812">Transmembrane</keyword>
<keyword evidence="2" id="KW-1134">Transmembrane beta strand</keyword>
<dbReference type="InterPro" id="IPR023707">
    <property type="entry name" value="OM_assembly_BamA"/>
</dbReference>
<feature type="transmembrane region" description="Helical" evidence="9">
    <location>
        <begin position="12"/>
        <end position="36"/>
    </location>
</feature>
<name>A0ABZ2GVE5_9GAMM</name>
<dbReference type="RefSeq" id="WP_338516012.1">
    <property type="nucleotide sequence ID" value="NZ_CP135137.1"/>
</dbReference>
<evidence type="ECO:0000256" key="8">
    <source>
        <dbReference type="NCBIfam" id="TIGR03303"/>
    </source>
</evidence>
<evidence type="ECO:0000256" key="7">
    <source>
        <dbReference type="ARBA" id="ARBA00023237"/>
    </source>
</evidence>
<dbReference type="PANTHER" id="PTHR12815:SF23">
    <property type="entry name" value="OUTER MEMBRANE PROTEIN ASSEMBLY FACTOR BAMA"/>
    <property type="match status" value="1"/>
</dbReference>
<dbReference type="PIRSF" id="PIRSF006076">
    <property type="entry name" value="OM_assembly_OMP85"/>
    <property type="match status" value="1"/>
</dbReference>
<dbReference type="Gene3D" id="2.40.160.50">
    <property type="entry name" value="membrane protein fhac: a member of the omp85/tpsb transporter family"/>
    <property type="match status" value="1"/>
</dbReference>
<evidence type="ECO:0000256" key="6">
    <source>
        <dbReference type="ARBA" id="ARBA00023136"/>
    </source>
</evidence>
<evidence type="ECO:0000256" key="5">
    <source>
        <dbReference type="ARBA" id="ARBA00022737"/>
    </source>
</evidence>
<dbReference type="InterPro" id="IPR000184">
    <property type="entry name" value="Bac_surfAg_D15"/>
</dbReference>
<organism evidence="12 13">
    <name type="scientific">Candidatus Legionella polyplacis</name>
    <dbReference type="NCBI Taxonomy" id="2005262"/>
    <lineage>
        <taxon>Bacteria</taxon>
        <taxon>Pseudomonadati</taxon>
        <taxon>Pseudomonadota</taxon>
        <taxon>Gammaproteobacteria</taxon>
        <taxon>Legionellales</taxon>
        <taxon>Legionellaceae</taxon>
        <taxon>Legionella</taxon>
    </lineage>
</organism>
<evidence type="ECO:0000256" key="9">
    <source>
        <dbReference type="SAM" id="Phobius"/>
    </source>
</evidence>